<feature type="transmembrane region" description="Helical" evidence="6">
    <location>
        <begin position="308"/>
        <end position="332"/>
    </location>
</feature>
<name>A0A494TAT9_SPHPE</name>
<dbReference type="OrthoDB" id="5761230at2"/>
<dbReference type="InterPro" id="IPR002549">
    <property type="entry name" value="AI-2E-like"/>
</dbReference>
<sequence>MSDAVITPDKRPEAPGPNELRDPFVRQELKRAAVWIGMAVAVALIALLSQPLLIIFGGVVFAAMLDGGTRLLGRVIKIGRGWRLLIVVLGVVAFLVWVVMLAGSELTAQAETLTNVVTTQVDKLMSWAKMNHLLENAGGAGEIGKQVMGSIGRVTSALGTAAGALTSGVMIVVIGIFLAVEPRLYERGVAWMFPVRSRDSFYETMSAMGFTLRRLMAGRLVGMSVEGVGVWLLLWAGGIPMAALLGVLTGLLAFLPNIGAIVSGVLITVVGFSGGWNAGVYAFCVYAVVQTVDGYLVVPTVAKKSVDLAPALVLGAQLLLGALFGLLGLMFADPIVAMVKVGLERGSKKAAENAGEIEVPSA</sequence>
<keyword evidence="5 6" id="KW-0472">Membrane</keyword>
<feature type="transmembrane region" description="Helical" evidence="6">
    <location>
        <begin position="157"/>
        <end position="180"/>
    </location>
</feature>
<dbReference type="AlphaFoldDB" id="A0A494TAT9"/>
<gene>
    <name evidence="7" type="ORF">D3Y57_11435</name>
</gene>
<evidence type="ECO:0000256" key="1">
    <source>
        <dbReference type="ARBA" id="ARBA00004651"/>
    </source>
</evidence>
<keyword evidence="3 6" id="KW-0812">Transmembrane</keyword>
<feature type="transmembrane region" description="Helical" evidence="6">
    <location>
        <begin position="84"/>
        <end position="103"/>
    </location>
</feature>
<evidence type="ECO:0000256" key="2">
    <source>
        <dbReference type="ARBA" id="ARBA00009773"/>
    </source>
</evidence>
<accession>A0A494TAT9</accession>
<dbReference type="GO" id="GO:0005886">
    <property type="term" value="C:plasma membrane"/>
    <property type="evidence" value="ECO:0007669"/>
    <property type="project" value="UniProtKB-SubCell"/>
</dbReference>
<dbReference type="Pfam" id="PF01594">
    <property type="entry name" value="AI-2E_transport"/>
    <property type="match status" value="1"/>
</dbReference>
<dbReference type="SUPFAM" id="SSF90123">
    <property type="entry name" value="ABC transporter transmembrane region"/>
    <property type="match status" value="1"/>
</dbReference>
<organism evidence="7 8">
    <name type="scientific">Sphingomonas paeninsulae</name>
    <dbReference type="NCBI Taxonomy" id="2319844"/>
    <lineage>
        <taxon>Bacteria</taxon>
        <taxon>Pseudomonadati</taxon>
        <taxon>Pseudomonadota</taxon>
        <taxon>Alphaproteobacteria</taxon>
        <taxon>Sphingomonadales</taxon>
        <taxon>Sphingomonadaceae</taxon>
        <taxon>Sphingomonas</taxon>
    </lineage>
</organism>
<dbReference type="KEGG" id="spha:D3Y57_11435"/>
<evidence type="ECO:0000256" key="5">
    <source>
        <dbReference type="ARBA" id="ARBA00023136"/>
    </source>
</evidence>
<evidence type="ECO:0000313" key="7">
    <source>
        <dbReference type="EMBL" id="AYJ86467.1"/>
    </source>
</evidence>
<dbReference type="GO" id="GO:0005524">
    <property type="term" value="F:ATP binding"/>
    <property type="evidence" value="ECO:0007669"/>
    <property type="project" value="InterPro"/>
</dbReference>
<evidence type="ECO:0000313" key="8">
    <source>
        <dbReference type="Proteomes" id="UP000276254"/>
    </source>
</evidence>
<dbReference type="GO" id="GO:0055085">
    <property type="term" value="P:transmembrane transport"/>
    <property type="evidence" value="ECO:0007669"/>
    <property type="project" value="TreeGrafter"/>
</dbReference>
<evidence type="ECO:0000256" key="4">
    <source>
        <dbReference type="ARBA" id="ARBA00022989"/>
    </source>
</evidence>
<dbReference type="RefSeq" id="WP_121153092.1">
    <property type="nucleotide sequence ID" value="NZ_CP032829.1"/>
</dbReference>
<dbReference type="EMBL" id="CP032829">
    <property type="protein sequence ID" value="AYJ86467.1"/>
    <property type="molecule type" value="Genomic_DNA"/>
</dbReference>
<reference evidence="7 8" key="1">
    <citation type="submission" date="2018-09" db="EMBL/GenBank/DDBJ databases">
        <title>Sphingomonas peninsula sp. nov., isolated from fildes peninsula, Antarctic soil.</title>
        <authorList>
            <person name="Yingchao G."/>
        </authorList>
    </citation>
    <scope>NUCLEOTIDE SEQUENCE [LARGE SCALE GENOMIC DNA]</scope>
    <source>
        <strain evidence="7 8">YZ-8</strain>
    </source>
</reference>
<protein>
    <submittedName>
        <fullName evidence="7">AI-2E family transporter</fullName>
    </submittedName>
</protein>
<dbReference type="PANTHER" id="PTHR21716">
    <property type="entry name" value="TRANSMEMBRANE PROTEIN"/>
    <property type="match status" value="1"/>
</dbReference>
<evidence type="ECO:0000256" key="6">
    <source>
        <dbReference type="SAM" id="Phobius"/>
    </source>
</evidence>
<dbReference type="InterPro" id="IPR036640">
    <property type="entry name" value="ABC1_TM_sf"/>
</dbReference>
<dbReference type="Proteomes" id="UP000276254">
    <property type="component" value="Chromosome"/>
</dbReference>
<comment type="subcellular location">
    <subcellularLocation>
        <location evidence="1">Cell membrane</location>
        <topology evidence="1">Multi-pass membrane protein</topology>
    </subcellularLocation>
</comment>
<proteinExistence type="inferred from homology"/>
<comment type="similarity">
    <text evidence="2">Belongs to the autoinducer-2 exporter (AI-2E) (TC 2.A.86) family.</text>
</comment>
<evidence type="ECO:0000256" key="3">
    <source>
        <dbReference type="ARBA" id="ARBA00022692"/>
    </source>
</evidence>
<keyword evidence="8" id="KW-1185">Reference proteome</keyword>
<dbReference type="PANTHER" id="PTHR21716:SF62">
    <property type="entry name" value="TRANSPORT PROTEIN YDBI-RELATED"/>
    <property type="match status" value="1"/>
</dbReference>
<feature type="transmembrane region" description="Helical" evidence="6">
    <location>
        <begin position="32"/>
        <end position="63"/>
    </location>
</feature>
<feature type="transmembrane region" description="Helical" evidence="6">
    <location>
        <begin position="261"/>
        <end position="288"/>
    </location>
</feature>
<keyword evidence="4 6" id="KW-1133">Transmembrane helix</keyword>